<sequence length="61" mass="6670">MLLGVLKERIKARTLVADCPTPDSFQNSSPKTSPLPGRESIAIDAPSFWERAIAKQADRST</sequence>
<name>A0A915KI45_ROMCU</name>
<evidence type="ECO:0000256" key="1">
    <source>
        <dbReference type="SAM" id="MobiDB-lite"/>
    </source>
</evidence>
<protein>
    <submittedName>
        <fullName evidence="3">Uncharacterized protein</fullName>
    </submittedName>
</protein>
<dbReference type="WBParaSite" id="nRc.2.0.1.t38499-RA">
    <property type="protein sequence ID" value="nRc.2.0.1.t38499-RA"/>
    <property type="gene ID" value="nRc.2.0.1.g38499"/>
</dbReference>
<organism evidence="2 3">
    <name type="scientific">Romanomermis culicivorax</name>
    <name type="common">Nematode worm</name>
    <dbReference type="NCBI Taxonomy" id="13658"/>
    <lineage>
        <taxon>Eukaryota</taxon>
        <taxon>Metazoa</taxon>
        <taxon>Ecdysozoa</taxon>
        <taxon>Nematoda</taxon>
        <taxon>Enoplea</taxon>
        <taxon>Dorylaimia</taxon>
        <taxon>Mermithida</taxon>
        <taxon>Mermithoidea</taxon>
        <taxon>Mermithidae</taxon>
        <taxon>Romanomermis</taxon>
    </lineage>
</organism>
<feature type="compositionally biased region" description="Polar residues" evidence="1">
    <location>
        <begin position="23"/>
        <end position="32"/>
    </location>
</feature>
<proteinExistence type="predicted"/>
<evidence type="ECO:0000313" key="3">
    <source>
        <dbReference type="WBParaSite" id="nRc.2.0.1.t38499-RA"/>
    </source>
</evidence>
<evidence type="ECO:0000313" key="2">
    <source>
        <dbReference type="Proteomes" id="UP000887565"/>
    </source>
</evidence>
<reference evidence="3" key="1">
    <citation type="submission" date="2022-11" db="UniProtKB">
        <authorList>
            <consortium name="WormBaseParasite"/>
        </authorList>
    </citation>
    <scope>IDENTIFICATION</scope>
</reference>
<feature type="region of interest" description="Disordered" evidence="1">
    <location>
        <begin position="20"/>
        <end position="39"/>
    </location>
</feature>
<dbReference type="AlphaFoldDB" id="A0A915KI45"/>
<accession>A0A915KI45</accession>
<keyword evidence="2" id="KW-1185">Reference proteome</keyword>
<dbReference type="Proteomes" id="UP000887565">
    <property type="component" value="Unplaced"/>
</dbReference>